<dbReference type="Proteomes" id="UP000321419">
    <property type="component" value="Unassembled WGS sequence"/>
</dbReference>
<dbReference type="PANTHER" id="PTHR11820:SF7">
    <property type="entry name" value="ACYLPYRUVASE FAHD1, MITOCHONDRIAL"/>
    <property type="match status" value="1"/>
</dbReference>
<feature type="domain" description="Fumarylacetoacetase-like C-terminal" evidence="2">
    <location>
        <begin position="15"/>
        <end position="180"/>
    </location>
</feature>
<dbReference type="InterPro" id="IPR011234">
    <property type="entry name" value="Fumarylacetoacetase-like_C"/>
</dbReference>
<dbReference type="GO" id="GO:0018773">
    <property type="term" value="F:acetylpyruvate hydrolase activity"/>
    <property type="evidence" value="ECO:0007669"/>
    <property type="project" value="TreeGrafter"/>
</dbReference>
<proteinExistence type="predicted"/>
<dbReference type="PANTHER" id="PTHR11820">
    <property type="entry name" value="ACYLPYRUVASE"/>
    <property type="match status" value="1"/>
</dbReference>
<dbReference type="AlphaFoldDB" id="A0A510XXR8"/>
<accession>A0A510XXR8</accession>
<dbReference type="SUPFAM" id="SSF56529">
    <property type="entry name" value="FAH"/>
    <property type="match status" value="1"/>
</dbReference>
<evidence type="ECO:0000313" key="4">
    <source>
        <dbReference type="Proteomes" id="UP000321419"/>
    </source>
</evidence>
<dbReference type="Pfam" id="PF01557">
    <property type="entry name" value="FAA_hydrolase"/>
    <property type="match status" value="1"/>
</dbReference>
<sequence>MQSIKLDTQQLTPSKIVCVGRNYTAHIAELNNEHPEQMVIFNKPNSALSTTLLAAHNNDTLHYETELCFVVKNNKLAGIGLGLDLTKRTVQSKLKNKGLPWERAKSFDGSVLLTPFINLVDETQTFTFELKINDKVIQQGNTDFMLYKPSQILAEINDFMHLEDGDVIMTGTPSGVGEVPIDSVFTVQLYAGSSCLLTHRWQVK</sequence>
<name>A0A510XXR8_9GAMM</name>
<dbReference type="EMBL" id="BJUM01000026">
    <property type="protein sequence ID" value="GEK55798.1"/>
    <property type="molecule type" value="Genomic_DNA"/>
</dbReference>
<dbReference type="OrthoDB" id="9805307at2"/>
<organism evidence="3 4">
    <name type="scientific">Pseudoalteromonas espejiana</name>
    <dbReference type="NCBI Taxonomy" id="28107"/>
    <lineage>
        <taxon>Bacteria</taxon>
        <taxon>Pseudomonadati</taxon>
        <taxon>Pseudomonadota</taxon>
        <taxon>Gammaproteobacteria</taxon>
        <taxon>Alteromonadales</taxon>
        <taxon>Pseudoalteromonadaceae</taxon>
        <taxon>Pseudoalteromonas</taxon>
    </lineage>
</organism>
<keyword evidence="1" id="KW-0479">Metal-binding</keyword>
<evidence type="ECO:0000313" key="3">
    <source>
        <dbReference type="EMBL" id="GEK55798.1"/>
    </source>
</evidence>
<protein>
    <submittedName>
        <fullName evidence="3">2-keto-4-pentenoate hydratase</fullName>
    </submittedName>
</protein>
<dbReference type="Gene3D" id="3.90.850.10">
    <property type="entry name" value="Fumarylacetoacetase-like, C-terminal domain"/>
    <property type="match status" value="1"/>
</dbReference>
<gene>
    <name evidence="3" type="ORF">PES01_26430</name>
</gene>
<dbReference type="InterPro" id="IPR036663">
    <property type="entry name" value="Fumarylacetoacetase_C_sf"/>
</dbReference>
<reference evidence="3 4" key="1">
    <citation type="submission" date="2019-07" db="EMBL/GenBank/DDBJ databases">
        <title>Whole genome shotgun sequence of Pseudoalteromonas espejiana NBRC 102222.</title>
        <authorList>
            <person name="Hosoyama A."/>
            <person name="Uohara A."/>
            <person name="Ohji S."/>
            <person name="Ichikawa N."/>
        </authorList>
    </citation>
    <scope>NUCLEOTIDE SEQUENCE [LARGE SCALE GENOMIC DNA]</scope>
    <source>
        <strain evidence="3 4">NBRC 102222</strain>
    </source>
</reference>
<comment type="caution">
    <text evidence="3">The sequence shown here is derived from an EMBL/GenBank/DDBJ whole genome shotgun (WGS) entry which is preliminary data.</text>
</comment>
<evidence type="ECO:0000259" key="2">
    <source>
        <dbReference type="Pfam" id="PF01557"/>
    </source>
</evidence>
<keyword evidence="4" id="KW-1185">Reference proteome</keyword>
<dbReference type="RefSeq" id="WP_089346838.1">
    <property type="nucleotide sequence ID" value="NZ_BJUM01000026.1"/>
</dbReference>
<dbReference type="GO" id="GO:0046872">
    <property type="term" value="F:metal ion binding"/>
    <property type="evidence" value="ECO:0007669"/>
    <property type="project" value="UniProtKB-KW"/>
</dbReference>
<evidence type="ECO:0000256" key="1">
    <source>
        <dbReference type="ARBA" id="ARBA00022723"/>
    </source>
</evidence>